<keyword evidence="12" id="KW-0325">Glycoprotein</keyword>
<dbReference type="InterPro" id="IPR026823">
    <property type="entry name" value="cEGF"/>
</dbReference>
<feature type="domain" description="EGF-like" evidence="14">
    <location>
        <begin position="641"/>
        <end position="682"/>
    </location>
</feature>
<dbReference type="InterPro" id="IPR024731">
    <property type="entry name" value="NELL2-like_EGF"/>
</dbReference>
<dbReference type="FunFam" id="2.10.25.10:FF:000038">
    <property type="entry name" value="Fibrillin 2"/>
    <property type="match status" value="7"/>
</dbReference>
<feature type="domain" description="EGF-like" evidence="14">
    <location>
        <begin position="186"/>
        <end position="228"/>
    </location>
</feature>
<feature type="domain" description="EGF-like" evidence="14">
    <location>
        <begin position="2156"/>
        <end position="2192"/>
    </location>
</feature>
<feature type="domain" description="EGF-like" evidence="14">
    <location>
        <begin position="863"/>
        <end position="902"/>
    </location>
</feature>
<dbReference type="GO" id="GO:0016020">
    <property type="term" value="C:membrane"/>
    <property type="evidence" value="ECO:0007669"/>
    <property type="project" value="UniProtKB-SubCell"/>
</dbReference>
<evidence type="ECO:0000256" key="11">
    <source>
        <dbReference type="ARBA" id="ARBA00023157"/>
    </source>
</evidence>
<dbReference type="OrthoDB" id="5819564at2759"/>
<dbReference type="SMART" id="SM00179">
    <property type="entry name" value="EGF_CA"/>
    <property type="match status" value="38"/>
</dbReference>
<feature type="domain" description="EGF-like" evidence="14">
    <location>
        <begin position="773"/>
        <end position="813"/>
    </location>
</feature>
<keyword evidence="4 13" id="KW-0245">EGF-like domain</keyword>
<keyword evidence="5" id="KW-0812">Transmembrane</keyword>
<evidence type="ECO:0000256" key="4">
    <source>
        <dbReference type="ARBA" id="ARBA00022536"/>
    </source>
</evidence>
<dbReference type="PROSITE" id="PS01187">
    <property type="entry name" value="EGF_CA"/>
    <property type="match status" value="12"/>
</dbReference>
<feature type="domain" description="EGF-like" evidence="14">
    <location>
        <begin position="315"/>
        <end position="359"/>
    </location>
</feature>
<keyword evidence="8" id="KW-0106">Calcium</keyword>
<dbReference type="Gene3D" id="2.90.20.10">
    <property type="entry name" value="Plasmodium vivax P25 domain"/>
    <property type="match status" value="2"/>
</dbReference>
<dbReference type="FunFam" id="2.10.25.10:FF:000202">
    <property type="entry name" value="Multiple epidermal growth factor-like domains 8"/>
    <property type="match status" value="2"/>
</dbReference>
<evidence type="ECO:0000256" key="13">
    <source>
        <dbReference type="PROSITE-ProRule" id="PRU00076"/>
    </source>
</evidence>
<feature type="disulfide bond" evidence="13">
    <location>
        <begin position="1052"/>
        <end position="1069"/>
    </location>
</feature>
<dbReference type="WBParaSite" id="DME_0000254701-mRNA-1">
    <property type="protein sequence ID" value="DME_0000254701-mRNA-1"/>
    <property type="gene ID" value="DME_0000254701"/>
</dbReference>
<dbReference type="FunFam" id="2.10.25.10:FF:000002">
    <property type="entry name" value="Latent-transforming growth factor beta-binding protein 3"/>
    <property type="match status" value="1"/>
</dbReference>
<keyword evidence="6" id="KW-0732">Signal</keyword>
<evidence type="ECO:0000259" key="14">
    <source>
        <dbReference type="PROSITE" id="PS50026"/>
    </source>
</evidence>
<feature type="domain" description="EGF-like" evidence="14">
    <location>
        <begin position="1041"/>
        <end position="1082"/>
    </location>
</feature>
<feature type="domain" description="EGF-like" evidence="14">
    <location>
        <begin position="548"/>
        <end position="586"/>
    </location>
</feature>
<evidence type="ECO:0000313" key="15">
    <source>
        <dbReference type="EMBL" id="VDN56934.1"/>
    </source>
</evidence>
<feature type="domain" description="EGF-like" evidence="14">
    <location>
        <begin position="1779"/>
        <end position="1818"/>
    </location>
</feature>
<keyword evidence="3" id="KW-0964">Secreted</keyword>
<dbReference type="SMART" id="SM00181">
    <property type="entry name" value="EGF"/>
    <property type="match status" value="50"/>
</dbReference>
<evidence type="ECO:0000256" key="3">
    <source>
        <dbReference type="ARBA" id="ARBA00022525"/>
    </source>
</evidence>
<dbReference type="PANTHER" id="PTHR24039:SF28">
    <property type="entry name" value="EGF-LIKE DOMAIN-CONTAINING PROTEIN"/>
    <property type="match status" value="1"/>
</dbReference>
<feature type="domain" description="EGF-like" evidence="14">
    <location>
        <begin position="1640"/>
        <end position="1681"/>
    </location>
</feature>
<feature type="domain" description="EGF-like" evidence="14">
    <location>
        <begin position="2115"/>
        <end position="2155"/>
    </location>
</feature>
<protein>
    <submittedName>
        <fullName evidence="18">EGF-like domain-containing protein</fullName>
    </submittedName>
</protein>
<feature type="domain" description="EGF-like" evidence="14">
    <location>
        <begin position="683"/>
        <end position="721"/>
    </location>
</feature>
<feature type="domain" description="EGF-like" evidence="14">
    <location>
        <begin position="1091"/>
        <end position="1122"/>
    </location>
</feature>
<dbReference type="Gene3D" id="2.10.25.10">
    <property type="entry name" value="Laminin"/>
    <property type="match status" value="38"/>
</dbReference>
<reference evidence="18" key="1">
    <citation type="submission" date="2016-04" db="UniProtKB">
        <authorList>
            <consortium name="WormBaseParasite"/>
        </authorList>
    </citation>
    <scope>IDENTIFICATION</scope>
</reference>
<feature type="domain" description="EGF-like" evidence="14">
    <location>
        <begin position="1888"/>
        <end position="1927"/>
    </location>
</feature>
<accession>A0A0N4U6J4</accession>
<feature type="domain" description="EGF-like" evidence="14">
    <location>
        <begin position="1842"/>
        <end position="1887"/>
    </location>
</feature>
<feature type="domain" description="EGF-like" evidence="14">
    <location>
        <begin position="229"/>
        <end position="269"/>
    </location>
</feature>
<dbReference type="InterPro" id="IPR001881">
    <property type="entry name" value="EGF-like_Ca-bd_dom"/>
</dbReference>
<dbReference type="Proteomes" id="UP000038040">
    <property type="component" value="Unplaced"/>
</dbReference>
<dbReference type="InterPro" id="IPR009030">
    <property type="entry name" value="Growth_fac_rcpt_cys_sf"/>
</dbReference>
<keyword evidence="9" id="KW-1133">Transmembrane helix</keyword>
<evidence type="ECO:0000256" key="7">
    <source>
        <dbReference type="ARBA" id="ARBA00022737"/>
    </source>
</evidence>
<evidence type="ECO:0000256" key="5">
    <source>
        <dbReference type="ARBA" id="ARBA00022692"/>
    </source>
</evidence>
<feature type="disulfide bond" evidence="13">
    <location>
        <begin position="1601"/>
        <end position="1611"/>
    </location>
</feature>
<dbReference type="InterPro" id="IPR049883">
    <property type="entry name" value="NOTCH1_EGF-like"/>
</dbReference>
<feature type="domain" description="EGF-like" evidence="14">
    <location>
        <begin position="2200"/>
        <end position="2240"/>
    </location>
</feature>
<evidence type="ECO:0000313" key="18">
    <source>
        <dbReference type="WBParaSite" id="DME_0000254701-mRNA-1"/>
    </source>
</evidence>
<sequence length="2878" mass="317986">MVGERLNIERYIGIGCQCDQFTLESDGFKCDIPCDRSKHKTIMRECRKKKKECHINRKSKEAECGCPMGFNAKAENNGIICESYDPCLLCRHKCHKASKCLPATADSVFGYSCAPCDPQKGYSGNGFMCYDIDECSDDRLNDCDLPNAECENREPIYDNGLKYVCFCKEGWMGDPKGGYKWRRCLDTNECQNSTACGENTICENTPGSYICNCKPGFIKKPADPRTCDDIDECMLNKPCHYKAKCTNTPGSYSCKCDEGYLGDGIKTCEPDKNYFCKVCEKATTDCVLNSANDGYNCKCKKGFQPIPGSNEICQDIANCADPNLNDCDKRPGHAECKDTPGSYNCKCSEGFEGDGRNCTAIDPCVRSNPCASIAGTVCTNKNGVAKCECKSGFVRQIKHQMNESAPCFDEKSDPVNNCTHCNNMTSICHRIGNGPFYECICSEGYQMNAVGTCVNINECMQKTENDCDSNANCVDLQPALDNARYKCVCKPGFTGKGTQNECKDIDECKEVMNACPLPKQKCINTLGGYQCGCEEGFRKNPGSDVCADINECEEGTAKCAKMSKCFNRVPGFTCECMNGFRNVSGTNGTYICENIDECKDGINGKAACDADHGKCVDTYGSHICGCKEGFTIGTDMKTCIDKDECKDGEDRCNKQIENCVNTIGNYTCDCKYGLTKVNDHCEDRNECTDGSNKCLKNSICINTFASYKCVCEQGFKTKVATHALRPVCEREDICANYPTICMPGQCESIKDEPYYKCICPSSAIAISPTRCVKVNPCAESDLCAPPLKCKHTGPGNYICECDVGYELSGSDCIDIDECNLKVNSSECPQNTHCLNLPGSYKCECRKGYTAKVGSSLTNPTCLDVNECEAGLDDCAVKNATCVNSIGTFSCECAEGYGKYAPDYKDCKDIDECATGVAKCDPNAFCKNVDGSYECECKRGYNGDGQTCFDIDECDPANRQDNCDDEKQECVNTEGSFKCKCKKGYVITTKGCEDVNECLNADNNDCGKKGGIVRMKCVNQPGGYMCICPSGYTETSNDRCEDIDECKSDPPVCPDAIGNLCVNKNGTYSCECLDGYRKPKNCAKKANCVCENIDECKVGAKCTDTPGSFTCECAPGYSGDAFIDGCSLTDACKANDKCDKATQVCKSVAKEAICDCKPGFVKELSGKCVKNPCSMNNGGCGKGAECRLIRRKGKIKAECRCKEGFELDKYKNCQVADKCKCKPKVPFGTPCKSLYLCKKPRMLCVNYGSNYTCVCDEGFKLSSDGQFCENIDECKEGVDNDMKKENKACDDKATCIDTIGSYICECPRGQIEDHAHKCKIDTPDCSRENNCTHDPNAYCARIDETHQHCKCKAGFKGAALNNGKLCAPEDHCKNLKKRKAKICMENEICVNEQHRHKCECKRGFMRSDAKSACKDIDECASGEAYCPPTFVCKNTIGSFNCVCPTGYTMSKNRKKCVDINECKIRISDKKKFMKAKCKLPMERCENLPGSYKCVCNSPAFIKGPTGCVDNDECANNQFDCPEYSSCVNRKGGYSCKCDPGFKPMRYANKTLKACVDIDECHEKKDACPAIADCINHDGSYECKCKPPAVQHGLLNCVVNASCPDACHRNAYCLQSSRDGGEVYNCTCNVGYTGDGTTNCDPIDECKTGTAICHKNADCIDKDPLYECRCKEPYQGDGKNICEPEKVCETRNDCPSGAKCIPLFPNQKEGKWVTCKCKQGFRFNEKTRECDDINECKANKGLGPCSKKVKGIQCVNTQGSFYCKCPEGYKQSTKNNRECDDVDECKDGLDECGKTHGKCKNLRGTYECICPAGFKQSRNKKKCLDANIFGLFRFLAEKLVNFSDIDECAEKNNTCDPGTTICKNTIGSYECSCNKKGFAKIPGKRDRCEDVNECVLNTHDCKQNSELCHNTIGSYKCNCSNGYEKKNGVCVPSSNCKPPQECGANAFCVMRPSRENPAKLSPECVCQDGYYGTNPKEFCDPVADCENDNQCPSNSKCVETQAKDSKGRASFTCVCNKGYRKVGSQCEAIKTCEENPGICGRNAICVDLNPFYKCVCDSDTIDKSKSPGKVKCEIPSCKDATNPCDVNARCIDSSDGYSCKCKEGYTGVGTARARCEPIDFCGSYCPCSQYANCVNEPPGSFKCTCNSGYKGNGTICHDINECEESTTDVCDAKAKCLNKQGSFLCKCKDGYEGEGRPGMCRDVDECSSPRLNKCDTGSSTCRNTDGSFECSCKPGYRRAKNNNYSCDDINECLDNKEPICGEHFCNNLPGDYRCDCRPGFKLLADGHGCQDINECENRPCHTNAECINTPGSYMCTCKQGYEGDGEKKCSPINKCLDPSKNQCNNATTICKMVPKKADYFCECLPGYDPPQGVSGVYYSCNDIDECTNGNAKYNPLTQDCVNTEGSFRTFCKVGYILDDSGECVDKDECAEDSAYFETLVKFKQAEKKPGKINWRELMVEPKNSSSAYAICYQRAVSKKWWWFTSASSPLPFCKNTPYEPRGAFNGNIKVMSWKGFECDCAPNQKRSEQNSRSSNRIIIKCEEVDPCTDLQCDSVGEGFICDRQNRRCACDRSAGYIQRVSVEDIPFCTKDECTRADVLGPSTVENIQHRSMISCDYDRKKWRPVKGYTFLRNKKTNDVIGLRDINECLDDHYCCNRTKAMCDVDPGKCTVKCANFDGGASCYCDRRNPDVDIDRETCQCKARCSLNSAWYLNCNKDKIQCDFTKLQKLLDAKTAPKSTVCSRLSTYDGQFLTFGSMTELLKEICNTKAYCAMPPYEIDNIRELPAFNYEGPCHETKALLEKVKCPFGDKPMVMEGLSMLYAYCPYKIDLSRYPGPDPSHLRRASRSASPMKCLPEGNTLDERTNFYRSMDEKSYYLEVV</sequence>
<feature type="domain" description="EGF-like" evidence="14">
    <location>
        <begin position="1730"/>
        <end position="1778"/>
    </location>
</feature>
<feature type="domain" description="EGF-like" evidence="14">
    <location>
        <begin position="1979"/>
        <end position="2025"/>
    </location>
</feature>
<dbReference type="InterPro" id="IPR018097">
    <property type="entry name" value="EGF_Ca-bd_CS"/>
</dbReference>
<feature type="domain" description="EGF-like" evidence="14">
    <location>
        <begin position="2071"/>
        <end position="2114"/>
    </location>
</feature>
<dbReference type="SUPFAM" id="SSF57184">
    <property type="entry name" value="Growth factor receptor domain"/>
    <property type="match status" value="9"/>
</dbReference>
<feature type="domain" description="EGF-like" evidence="14">
    <location>
        <begin position="908"/>
        <end position="948"/>
    </location>
</feature>
<feature type="domain" description="EGF-like" evidence="14">
    <location>
        <begin position="1597"/>
        <end position="1639"/>
    </location>
</feature>
<dbReference type="InterPro" id="IPR000152">
    <property type="entry name" value="EGF-type_Asp/Asn_hydroxyl_site"/>
</dbReference>
<keyword evidence="10" id="KW-0472">Membrane</keyword>
<dbReference type="SUPFAM" id="SSF57196">
    <property type="entry name" value="EGF/Laminin"/>
    <property type="match status" value="10"/>
</dbReference>
<comment type="subcellular location">
    <subcellularLocation>
        <location evidence="1">Membrane</location>
        <topology evidence="1">Single-pass type I membrane protein</topology>
    </subcellularLocation>
    <subcellularLocation>
        <location evidence="2">Secreted</location>
    </subcellularLocation>
</comment>
<dbReference type="PROSITE" id="PS00010">
    <property type="entry name" value="ASX_HYDROXYL"/>
    <property type="match status" value="26"/>
</dbReference>
<dbReference type="Pfam" id="PF12662">
    <property type="entry name" value="cEGF"/>
    <property type="match status" value="1"/>
</dbReference>
<keyword evidence="7" id="KW-0677">Repeat</keyword>
<dbReference type="PANTHER" id="PTHR24039">
    <property type="entry name" value="FIBRILLIN-RELATED"/>
    <property type="match status" value="1"/>
</dbReference>
<dbReference type="Pfam" id="PF12661">
    <property type="entry name" value="hEGF"/>
    <property type="match status" value="1"/>
</dbReference>
<organism evidence="16 18">
    <name type="scientific">Dracunculus medinensis</name>
    <name type="common">Guinea worm</name>
    <dbReference type="NCBI Taxonomy" id="318479"/>
    <lineage>
        <taxon>Eukaryota</taxon>
        <taxon>Metazoa</taxon>
        <taxon>Ecdysozoa</taxon>
        <taxon>Nematoda</taxon>
        <taxon>Chromadorea</taxon>
        <taxon>Rhabditida</taxon>
        <taxon>Spirurina</taxon>
        <taxon>Dracunculoidea</taxon>
        <taxon>Dracunculidae</taxon>
        <taxon>Dracunculus</taxon>
    </lineage>
</organism>
<dbReference type="Pfam" id="PF00008">
    <property type="entry name" value="EGF"/>
    <property type="match status" value="3"/>
</dbReference>
<proteinExistence type="predicted"/>
<dbReference type="GO" id="GO:0005576">
    <property type="term" value="C:extracellular region"/>
    <property type="evidence" value="ECO:0007669"/>
    <property type="project" value="UniProtKB-SubCell"/>
</dbReference>
<name>A0A0N4U6J4_DRAME</name>
<dbReference type="PROSITE" id="PS01186">
    <property type="entry name" value="EGF_2"/>
    <property type="match status" value="19"/>
</dbReference>
<evidence type="ECO:0000256" key="1">
    <source>
        <dbReference type="ARBA" id="ARBA00004479"/>
    </source>
</evidence>
<dbReference type="GO" id="GO:0005509">
    <property type="term" value="F:calcium ion binding"/>
    <property type="evidence" value="ECO:0007669"/>
    <property type="project" value="InterPro"/>
</dbReference>
<dbReference type="InterPro" id="IPR013032">
    <property type="entry name" value="EGF-like_CS"/>
</dbReference>
<dbReference type="Proteomes" id="UP000274756">
    <property type="component" value="Unassembled WGS sequence"/>
</dbReference>
<feature type="domain" description="EGF-like" evidence="14">
    <location>
        <begin position="455"/>
        <end position="499"/>
    </location>
</feature>
<dbReference type="InterPro" id="IPR000742">
    <property type="entry name" value="EGF"/>
</dbReference>
<gene>
    <name evidence="15" type="ORF">DME_LOCUS6907</name>
</gene>
<evidence type="ECO:0000256" key="6">
    <source>
        <dbReference type="ARBA" id="ARBA00022729"/>
    </source>
</evidence>
<feature type="domain" description="EGF-like" evidence="14">
    <location>
        <begin position="949"/>
        <end position="992"/>
    </location>
</feature>
<dbReference type="EMBL" id="UYYG01001157">
    <property type="protein sequence ID" value="VDN56934.1"/>
    <property type="molecule type" value="Genomic_DNA"/>
</dbReference>
<evidence type="ECO:0000256" key="12">
    <source>
        <dbReference type="ARBA" id="ARBA00023180"/>
    </source>
</evidence>
<reference evidence="15 17" key="2">
    <citation type="submission" date="2018-11" db="EMBL/GenBank/DDBJ databases">
        <authorList>
            <consortium name="Pathogen Informatics"/>
        </authorList>
    </citation>
    <scope>NUCLEOTIDE SEQUENCE [LARGE SCALE GENOMIC DNA]</scope>
</reference>
<dbReference type="PROSITE" id="PS50026">
    <property type="entry name" value="EGF_3"/>
    <property type="match status" value="31"/>
</dbReference>
<feature type="domain" description="EGF-like" evidence="14">
    <location>
        <begin position="1269"/>
        <end position="1315"/>
    </location>
</feature>
<feature type="domain" description="EGF-like" evidence="14">
    <location>
        <begin position="1555"/>
        <end position="1596"/>
    </location>
</feature>
<evidence type="ECO:0000256" key="10">
    <source>
        <dbReference type="ARBA" id="ARBA00023136"/>
    </source>
</evidence>
<dbReference type="Pfam" id="PF12947">
    <property type="entry name" value="EGF_3"/>
    <property type="match status" value="3"/>
</dbReference>
<dbReference type="GO" id="GO:0048513">
    <property type="term" value="P:animal organ development"/>
    <property type="evidence" value="ECO:0007669"/>
    <property type="project" value="UniProtKB-ARBA"/>
</dbReference>
<evidence type="ECO:0000256" key="2">
    <source>
        <dbReference type="ARBA" id="ARBA00004613"/>
    </source>
</evidence>
<evidence type="ECO:0000256" key="9">
    <source>
        <dbReference type="ARBA" id="ARBA00022989"/>
    </source>
</evidence>
<dbReference type="Pfam" id="PF07645">
    <property type="entry name" value="EGF_CA"/>
    <property type="match status" value="25"/>
</dbReference>
<feature type="domain" description="EGF-like" evidence="14">
    <location>
        <begin position="1414"/>
        <end position="1456"/>
    </location>
</feature>
<keyword evidence="11 13" id="KW-1015">Disulfide bond</keyword>
<feature type="domain" description="EGF-like" evidence="14">
    <location>
        <begin position="1508"/>
        <end position="1547"/>
    </location>
</feature>
<feature type="domain" description="EGF-like" evidence="14">
    <location>
        <begin position="814"/>
        <end position="854"/>
    </location>
</feature>
<comment type="caution">
    <text evidence="13">Lacks conserved residue(s) required for the propagation of feature annotation.</text>
</comment>
<feature type="domain" description="EGF-like" evidence="14">
    <location>
        <begin position="2289"/>
        <end position="2328"/>
    </location>
</feature>
<dbReference type="STRING" id="318479.A0A0N4U6J4"/>
<dbReference type="GO" id="GO:0048731">
    <property type="term" value="P:system development"/>
    <property type="evidence" value="ECO:0007669"/>
    <property type="project" value="UniProtKB-ARBA"/>
</dbReference>
<dbReference type="CDD" id="cd00054">
    <property type="entry name" value="EGF_CA"/>
    <property type="match status" value="8"/>
</dbReference>
<evidence type="ECO:0000313" key="17">
    <source>
        <dbReference type="Proteomes" id="UP000274756"/>
    </source>
</evidence>
<evidence type="ECO:0000256" key="8">
    <source>
        <dbReference type="ARBA" id="ARBA00022837"/>
    </source>
</evidence>
<evidence type="ECO:0000313" key="16">
    <source>
        <dbReference type="Proteomes" id="UP000038040"/>
    </source>
</evidence>
<keyword evidence="17" id="KW-1185">Reference proteome</keyword>
<feature type="domain" description="EGF-like" evidence="14">
    <location>
        <begin position="993"/>
        <end position="1040"/>
    </location>
</feature>
<dbReference type="FunFam" id="2.10.25.10:FF:000005">
    <property type="entry name" value="Fibrillin 2"/>
    <property type="match status" value="3"/>
</dbReference>